<reference evidence="2" key="1">
    <citation type="submission" date="2021-06" db="EMBL/GenBank/DDBJ databases">
        <authorList>
            <person name="Hodson N. C."/>
            <person name="Mongue J. A."/>
            <person name="Jaron S. K."/>
        </authorList>
    </citation>
    <scope>NUCLEOTIDE SEQUENCE</scope>
</reference>
<gene>
    <name evidence="2" type="ORF">AFUS01_LOCUS29589</name>
</gene>
<organism evidence="2 3">
    <name type="scientific">Allacma fusca</name>
    <dbReference type="NCBI Taxonomy" id="39272"/>
    <lineage>
        <taxon>Eukaryota</taxon>
        <taxon>Metazoa</taxon>
        <taxon>Ecdysozoa</taxon>
        <taxon>Arthropoda</taxon>
        <taxon>Hexapoda</taxon>
        <taxon>Collembola</taxon>
        <taxon>Symphypleona</taxon>
        <taxon>Sminthuridae</taxon>
        <taxon>Allacma</taxon>
    </lineage>
</organism>
<keyword evidence="3" id="KW-1185">Reference proteome</keyword>
<dbReference type="EMBL" id="CAJVCH010440136">
    <property type="protein sequence ID" value="CAG7819119.1"/>
    <property type="molecule type" value="Genomic_DNA"/>
</dbReference>
<accession>A0A8J2PMQ8</accession>
<proteinExistence type="predicted"/>
<dbReference type="AlphaFoldDB" id="A0A8J2PMQ8"/>
<evidence type="ECO:0000256" key="1">
    <source>
        <dbReference type="SAM" id="MobiDB-lite"/>
    </source>
</evidence>
<name>A0A8J2PMQ8_9HEXA</name>
<evidence type="ECO:0000313" key="3">
    <source>
        <dbReference type="Proteomes" id="UP000708208"/>
    </source>
</evidence>
<sequence>MALAGRSPKKRIPKEMNGSGEDNMERFEYASNRDGAQTQKRKTEEDGDTNEQKKARNQLNGRTSEEQSEMAKTIEKLMKTMVVEMSHQIFEI</sequence>
<protein>
    <submittedName>
        <fullName evidence="2">Uncharacterized protein</fullName>
    </submittedName>
</protein>
<comment type="caution">
    <text evidence="2">The sequence shown here is derived from an EMBL/GenBank/DDBJ whole genome shotgun (WGS) entry which is preliminary data.</text>
</comment>
<dbReference type="Proteomes" id="UP000708208">
    <property type="component" value="Unassembled WGS sequence"/>
</dbReference>
<evidence type="ECO:0000313" key="2">
    <source>
        <dbReference type="EMBL" id="CAG7819119.1"/>
    </source>
</evidence>
<feature type="region of interest" description="Disordered" evidence="1">
    <location>
        <begin position="1"/>
        <end position="69"/>
    </location>
</feature>